<dbReference type="Gene3D" id="3.80.10.10">
    <property type="entry name" value="Ribonuclease Inhibitor"/>
    <property type="match status" value="1"/>
</dbReference>
<dbReference type="InterPro" id="IPR006703">
    <property type="entry name" value="G_AIG1"/>
</dbReference>
<dbReference type="GO" id="GO:0005525">
    <property type="term" value="F:GTP binding"/>
    <property type="evidence" value="ECO:0007669"/>
    <property type="project" value="InterPro"/>
</dbReference>
<gene>
    <name evidence="5" type="ORF">RFULGI_LOCUS12</name>
</gene>
<sequence>MADIKNIIIIGKVGSGKSALANALSNSDEFKEETVDKEFESEKIKYRVIDAVGLGDIKLTKEKLLEKFEEEIGTYIDEDVSQIFLTIEGKFSESEKSLNEFLWLNEYLFDNKVLDYTTIIRTNFPNFRNKENCEKDIKELINFFNDNGKENYAELNEKVLKKEKIVHVDNPPFNENLRKKSNKKLLDYLKKCSDGEPYRSNLSKWLTEKYPENERENKTVLDISGQKLKGRLNLKGFANLRRLNCAGNQLTSMDLSGCKKLVELNCADNKFASLNFLKSVSSDNLLEQLNISNCCSLKGDLQSLKNLTKLETLFITNTNLDGDLE</sequence>
<evidence type="ECO:0000313" key="5">
    <source>
        <dbReference type="EMBL" id="CAG8447320.1"/>
    </source>
</evidence>
<keyword evidence="1" id="KW-0433">Leucine-rich repeat</keyword>
<name>A0A9N8VDE3_9GLOM</name>
<keyword evidence="3" id="KW-0547">Nucleotide-binding</keyword>
<comment type="caution">
    <text evidence="5">The sequence shown here is derived from an EMBL/GenBank/DDBJ whole genome shotgun (WGS) entry which is preliminary data.</text>
</comment>
<keyword evidence="2" id="KW-0677">Repeat</keyword>
<dbReference type="SUPFAM" id="SSF52058">
    <property type="entry name" value="L domain-like"/>
    <property type="match status" value="1"/>
</dbReference>
<feature type="domain" description="AIG1-type G" evidence="4">
    <location>
        <begin position="5"/>
        <end position="209"/>
    </location>
</feature>
<evidence type="ECO:0000256" key="1">
    <source>
        <dbReference type="ARBA" id="ARBA00022614"/>
    </source>
</evidence>
<dbReference type="InterPro" id="IPR032675">
    <property type="entry name" value="LRR_dom_sf"/>
</dbReference>
<dbReference type="SUPFAM" id="SSF52540">
    <property type="entry name" value="P-loop containing nucleoside triphosphate hydrolases"/>
    <property type="match status" value="1"/>
</dbReference>
<reference evidence="5" key="1">
    <citation type="submission" date="2021-06" db="EMBL/GenBank/DDBJ databases">
        <authorList>
            <person name="Kallberg Y."/>
            <person name="Tangrot J."/>
            <person name="Rosling A."/>
        </authorList>
    </citation>
    <scope>NUCLEOTIDE SEQUENCE</scope>
    <source>
        <strain evidence="5">IN212</strain>
    </source>
</reference>
<evidence type="ECO:0000313" key="6">
    <source>
        <dbReference type="Proteomes" id="UP000789396"/>
    </source>
</evidence>
<dbReference type="EMBL" id="CAJVPZ010000001">
    <property type="protein sequence ID" value="CAG8447320.1"/>
    <property type="molecule type" value="Genomic_DNA"/>
</dbReference>
<dbReference type="Pfam" id="PF04548">
    <property type="entry name" value="AIG1"/>
    <property type="match status" value="1"/>
</dbReference>
<organism evidence="5 6">
    <name type="scientific">Racocetra fulgida</name>
    <dbReference type="NCBI Taxonomy" id="60492"/>
    <lineage>
        <taxon>Eukaryota</taxon>
        <taxon>Fungi</taxon>
        <taxon>Fungi incertae sedis</taxon>
        <taxon>Mucoromycota</taxon>
        <taxon>Glomeromycotina</taxon>
        <taxon>Glomeromycetes</taxon>
        <taxon>Diversisporales</taxon>
        <taxon>Gigasporaceae</taxon>
        <taxon>Racocetra</taxon>
    </lineage>
</organism>
<dbReference type="InterPro" id="IPR025875">
    <property type="entry name" value="Leu-rich_rpt_4"/>
</dbReference>
<evidence type="ECO:0000256" key="2">
    <source>
        <dbReference type="ARBA" id="ARBA00022737"/>
    </source>
</evidence>
<protein>
    <submittedName>
        <fullName evidence="5">9416_t:CDS:1</fullName>
    </submittedName>
</protein>
<dbReference type="Gene3D" id="3.40.50.300">
    <property type="entry name" value="P-loop containing nucleotide triphosphate hydrolases"/>
    <property type="match status" value="1"/>
</dbReference>
<dbReference type="InterPro" id="IPR027417">
    <property type="entry name" value="P-loop_NTPase"/>
</dbReference>
<keyword evidence="6" id="KW-1185">Reference proteome</keyword>
<accession>A0A9N8VDE3</accession>
<dbReference type="AlphaFoldDB" id="A0A9N8VDE3"/>
<proteinExistence type="predicted"/>
<dbReference type="Pfam" id="PF12799">
    <property type="entry name" value="LRR_4"/>
    <property type="match status" value="1"/>
</dbReference>
<evidence type="ECO:0000256" key="3">
    <source>
        <dbReference type="ARBA" id="ARBA00022741"/>
    </source>
</evidence>
<dbReference type="Proteomes" id="UP000789396">
    <property type="component" value="Unassembled WGS sequence"/>
</dbReference>
<evidence type="ECO:0000259" key="4">
    <source>
        <dbReference type="Pfam" id="PF04548"/>
    </source>
</evidence>
<dbReference type="OrthoDB" id="2404189at2759"/>